<dbReference type="EMBL" id="JRKQ01000006">
    <property type="protein sequence ID" value="KGJ23368.1"/>
    <property type="molecule type" value="Genomic_DNA"/>
</dbReference>
<proteinExistence type="predicted"/>
<comment type="caution">
    <text evidence="1">The sequence shown here is derived from an EMBL/GenBank/DDBJ whole genome shotgun (WGS) entry which is preliminary data.</text>
</comment>
<gene>
    <name evidence="1" type="ORF">IX56_02395</name>
</gene>
<reference evidence="1 2" key="2">
    <citation type="submission" date="2014-10" db="EMBL/GenBank/DDBJ databases">
        <title>Paracoccus sanguinis sp. nov., isolated from clinical specimens of New York State patients.</title>
        <authorList>
            <person name="Mingle L.A."/>
            <person name="Cole J.A."/>
            <person name="Lapierre P."/>
            <person name="Musser K.A."/>
        </authorList>
    </citation>
    <scope>NUCLEOTIDE SEQUENCE [LARGE SCALE GENOMIC DNA]</scope>
    <source>
        <strain evidence="1 2">5503</strain>
    </source>
</reference>
<evidence type="ECO:0000313" key="1">
    <source>
        <dbReference type="EMBL" id="KGJ23368.1"/>
    </source>
</evidence>
<organism evidence="1 2">
    <name type="scientific">Paracoccus sanguinis</name>
    <dbReference type="NCBI Taxonomy" id="1545044"/>
    <lineage>
        <taxon>Bacteria</taxon>
        <taxon>Pseudomonadati</taxon>
        <taxon>Pseudomonadota</taxon>
        <taxon>Alphaproteobacteria</taxon>
        <taxon>Rhodobacterales</taxon>
        <taxon>Paracoccaceae</taxon>
        <taxon>Paracoccus</taxon>
    </lineage>
</organism>
<dbReference type="Proteomes" id="UP000029858">
    <property type="component" value="Unassembled WGS sequence"/>
</dbReference>
<protein>
    <submittedName>
        <fullName evidence="1">Uncharacterized protein</fullName>
    </submittedName>
</protein>
<reference evidence="1 2" key="1">
    <citation type="submission" date="2014-09" db="EMBL/GenBank/DDBJ databases">
        <authorList>
            <person name="McGinnis J.M."/>
            <person name="Wolfgang W.J."/>
        </authorList>
    </citation>
    <scope>NUCLEOTIDE SEQUENCE [LARGE SCALE GENOMIC DNA]</scope>
    <source>
        <strain evidence="1 2">5503</strain>
    </source>
</reference>
<accession>A0A099GMN7</accession>
<sequence>MKQVIRWIGMGIVAAAALTMVFADMVLAQPAQAPAQTHVVDYQVRLDLFSPLNVRCRGTSPEGQVRAGRDLMGRDLVTLHGPYAGMQILCERPGAGRFLIDARPDPRDPLAVQVDAILLFREGQQVPLMLVESPGQRGGPLPVRGNVQRLAAGN</sequence>
<dbReference type="AlphaFoldDB" id="A0A099GMN7"/>
<evidence type="ECO:0000313" key="2">
    <source>
        <dbReference type="Proteomes" id="UP000029858"/>
    </source>
</evidence>
<name>A0A099GMN7_9RHOB</name>